<evidence type="ECO:0000256" key="5">
    <source>
        <dbReference type="ARBA" id="ARBA00023033"/>
    </source>
</evidence>
<dbReference type="Gene3D" id="1.10.630.10">
    <property type="entry name" value="Cytochrome P450"/>
    <property type="match status" value="1"/>
</dbReference>
<sequence>MPAKYKRRKSGSDLNSGVEMAETVPQLTSIRNTHFSSSATRHGPVLLLRFGFRRVLLISSASAAEELFTKNDVVFANRPKLLAGKQFGHNYTNLAWAPHGALWRHLRRVSCLEILPFHRLPKNDSLSEEVKLLLGRLFRSENEIVELKSVFRELVVDVMIGMFAGKRHCRKEIIKETNKIESISFLDYATRSFRVTTGEPDLGYFMPILKLLGQSGLEQRSKELQKKGDLLMDNLIKDLRTTMLEFSDGSGDQKREEKVLDFLLARQKDDPKRYPDEIIRGLMLVSSCDLLHI</sequence>
<dbReference type="GO" id="GO:0005506">
    <property type="term" value="F:iron ion binding"/>
    <property type="evidence" value="ECO:0007669"/>
    <property type="project" value="InterPro"/>
</dbReference>
<dbReference type="Proteomes" id="UP001172457">
    <property type="component" value="Chromosome 2"/>
</dbReference>
<dbReference type="SUPFAM" id="SSF48264">
    <property type="entry name" value="Cytochrome P450"/>
    <property type="match status" value="1"/>
</dbReference>
<keyword evidence="2" id="KW-0479">Metal-binding</keyword>
<dbReference type="PANTHER" id="PTHR47947:SF24">
    <property type="entry name" value="ISOFLAVONE 2'-HYDROXYLASE-LIKE"/>
    <property type="match status" value="1"/>
</dbReference>
<evidence type="ECO:0000313" key="6">
    <source>
        <dbReference type="EMBL" id="KAJ9559864.1"/>
    </source>
</evidence>
<dbReference type="AlphaFoldDB" id="A0AA38WR74"/>
<dbReference type="EMBL" id="JARYMX010000002">
    <property type="protein sequence ID" value="KAJ9559864.1"/>
    <property type="molecule type" value="Genomic_DNA"/>
</dbReference>
<evidence type="ECO:0000313" key="7">
    <source>
        <dbReference type="Proteomes" id="UP001172457"/>
    </source>
</evidence>
<dbReference type="InterPro" id="IPR050651">
    <property type="entry name" value="Plant_Cytochrome_P450_Monoox"/>
</dbReference>
<evidence type="ECO:0000256" key="4">
    <source>
        <dbReference type="ARBA" id="ARBA00023004"/>
    </source>
</evidence>
<reference evidence="6" key="1">
    <citation type="submission" date="2023-03" db="EMBL/GenBank/DDBJ databases">
        <title>Chromosome-scale reference genome and RAD-based genetic map of yellow starthistle (Centaurea solstitialis) reveal putative structural variation and QTLs associated with invader traits.</title>
        <authorList>
            <person name="Reatini B."/>
            <person name="Cang F.A."/>
            <person name="Jiang Q."/>
            <person name="Mckibben M.T.W."/>
            <person name="Barker M.S."/>
            <person name="Rieseberg L.H."/>
            <person name="Dlugosch K.M."/>
        </authorList>
    </citation>
    <scope>NUCLEOTIDE SEQUENCE</scope>
    <source>
        <strain evidence="6">CAN-66</strain>
        <tissue evidence="6">Leaf</tissue>
    </source>
</reference>
<name>A0AA38WR74_9ASTR</name>
<keyword evidence="7" id="KW-1185">Reference proteome</keyword>
<dbReference type="Pfam" id="PF00067">
    <property type="entry name" value="p450"/>
    <property type="match status" value="1"/>
</dbReference>
<keyword evidence="5" id="KW-0503">Monooxygenase</keyword>
<evidence type="ECO:0000256" key="2">
    <source>
        <dbReference type="ARBA" id="ARBA00022723"/>
    </source>
</evidence>
<dbReference type="InterPro" id="IPR001128">
    <property type="entry name" value="Cyt_P450"/>
</dbReference>
<dbReference type="GO" id="GO:0016705">
    <property type="term" value="F:oxidoreductase activity, acting on paired donors, with incorporation or reduction of molecular oxygen"/>
    <property type="evidence" value="ECO:0007669"/>
    <property type="project" value="InterPro"/>
</dbReference>
<dbReference type="GO" id="GO:0020037">
    <property type="term" value="F:heme binding"/>
    <property type="evidence" value="ECO:0007669"/>
    <property type="project" value="InterPro"/>
</dbReference>
<accession>A0AA38WR74</accession>
<evidence type="ECO:0000256" key="3">
    <source>
        <dbReference type="ARBA" id="ARBA00023002"/>
    </source>
</evidence>
<keyword evidence="1" id="KW-0349">Heme</keyword>
<dbReference type="InterPro" id="IPR036396">
    <property type="entry name" value="Cyt_P450_sf"/>
</dbReference>
<proteinExistence type="predicted"/>
<keyword evidence="4" id="KW-0408">Iron</keyword>
<evidence type="ECO:0008006" key="8">
    <source>
        <dbReference type="Google" id="ProtNLM"/>
    </source>
</evidence>
<gene>
    <name evidence="6" type="ORF">OSB04_005024</name>
</gene>
<organism evidence="6 7">
    <name type="scientific">Centaurea solstitialis</name>
    <name type="common">yellow star-thistle</name>
    <dbReference type="NCBI Taxonomy" id="347529"/>
    <lineage>
        <taxon>Eukaryota</taxon>
        <taxon>Viridiplantae</taxon>
        <taxon>Streptophyta</taxon>
        <taxon>Embryophyta</taxon>
        <taxon>Tracheophyta</taxon>
        <taxon>Spermatophyta</taxon>
        <taxon>Magnoliopsida</taxon>
        <taxon>eudicotyledons</taxon>
        <taxon>Gunneridae</taxon>
        <taxon>Pentapetalae</taxon>
        <taxon>asterids</taxon>
        <taxon>campanulids</taxon>
        <taxon>Asterales</taxon>
        <taxon>Asteraceae</taxon>
        <taxon>Carduoideae</taxon>
        <taxon>Cardueae</taxon>
        <taxon>Centaureinae</taxon>
        <taxon>Centaurea</taxon>
    </lineage>
</organism>
<dbReference type="GO" id="GO:0004497">
    <property type="term" value="F:monooxygenase activity"/>
    <property type="evidence" value="ECO:0007669"/>
    <property type="project" value="UniProtKB-KW"/>
</dbReference>
<comment type="caution">
    <text evidence="6">The sequence shown here is derived from an EMBL/GenBank/DDBJ whole genome shotgun (WGS) entry which is preliminary data.</text>
</comment>
<dbReference type="PANTHER" id="PTHR47947">
    <property type="entry name" value="CYTOCHROME P450 82C3-RELATED"/>
    <property type="match status" value="1"/>
</dbReference>
<evidence type="ECO:0000256" key="1">
    <source>
        <dbReference type="ARBA" id="ARBA00022617"/>
    </source>
</evidence>
<keyword evidence="3" id="KW-0560">Oxidoreductase</keyword>
<protein>
    <recommendedName>
        <fullName evidence="8">Cytochrome P450</fullName>
    </recommendedName>
</protein>